<proteinExistence type="predicted"/>
<reference evidence="1" key="2">
    <citation type="journal article" date="2010" name="Infect. Immun.">
        <title>Evidence for the horizontal transfer of an unusual capsular polysaccharide biosynthesis locus in marine bacteria.</title>
        <authorList>
            <person name="Nakhamchik A."/>
            <person name="Wilde C."/>
            <person name="Chong H."/>
            <person name="Rowe-Magnus D.A."/>
        </authorList>
    </citation>
    <scope>NUCLEOTIDE SEQUENCE</scope>
    <source>
        <strain evidence="1">ATCC 27562</strain>
    </source>
</reference>
<dbReference type="SUPFAM" id="SSF53756">
    <property type="entry name" value="UDP-Glycosyltransferase/glycogen phosphorylase"/>
    <property type="match status" value="1"/>
</dbReference>
<accession>E5F0T2</accession>
<dbReference type="PANTHER" id="PTHR45947:SF3">
    <property type="entry name" value="SULFOQUINOVOSYL TRANSFERASE SQD2"/>
    <property type="match status" value="1"/>
</dbReference>
<protein>
    <submittedName>
        <fullName evidence="1">WcvE</fullName>
    </submittedName>
</protein>
<sequence>MTKEADIIHCHHLFSFIALKLSFSRRKPVVLSFLNDWTKEVKLNIPERIKRFLCRFYVTKADKVIFKSFIPDFLRGEKFVFLPNGVDTDFFKIYDRNISKNKLDLCVNSNYILFVSSKNLYRQQKRYDIYLKVMDQLKLKYPELNYQPLTMSIDDRITARHKINSASLHLLCSDYEGSPNSVKEALSSGVPVVSRPAGSVEDLLKGTPHTSMTYTDDYIIIADAVHEIVSKAVVRQSIRDALLGKNLSKGQVADKLYDIYSDLDAKKCKNLYSLL</sequence>
<organism evidence="1">
    <name type="scientific">Vibrio vulnificus</name>
    <dbReference type="NCBI Taxonomy" id="672"/>
    <lineage>
        <taxon>Bacteria</taxon>
        <taxon>Pseudomonadati</taxon>
        <taxon>Pseudomonadota</taxon>
        <taxon>Gammaproteobacteria</taxon>
        <taxon>Vibrionales</taxon>
        <taxon>Vibrionaceae</taxon>
        <taxon>Vibrio</taxon>
    </lineage>
</organism>
<reference evidence="1" key="1">
    <citation type="journal article" date="2007" name="Infect. Immun.">
        <title>Identification of a Wzy polymerase required for group IV capsular polysaccharide and lipopolysaccharide biosynthesis in Vibrio vulnificus.</title>
        <authorList>
            <person name="Nakhamchik A."/>
            <person name="Wilde C."/>
            <person name="Rowe-Magnus D.A."/>
        </authorList>
    </citation>
    <scope>NUCLEOTIDE SEQUENCE</scope>
    <source>
        <strain evidence="1">ATCC 27562</strain>
    </source>
</reference>
<name>E5F0T2_VIBVL</name>
<dbReference type="CDD" id="cd03801">
    <property type="entry name" value="GT4_PimA-like"/>
    <property type="match status" value="1"/>
</dbReference>
<dbReference type="AlphaFoldDB" id="E5F0T2"/>
<gene>
    <name evidence="1" type="primary">wcvE</name>
</gene>
<dbReference type="InterPro" id="IPR050194">
    <property type="entry name" value="Glycosyltransferase_grp1"/>
</dbReference>
<dbReference type="Gene3D" id="3.40.50.2000">
    <property type="entry name" value="Glycogen Phosphorylase B"/>
    <property type="match status" value="2"/>
</dbReference>
<dbReference type="PANTHER" id="PTHR45947">
    <property type="entry name" value="SULFOQUINOVOSYL TRANSFERASE SQD2"/>
    <property type="match status" value="1"/>
</dbReference>
<dbReference type="EMBL" id="HM099886">
    <property type="protein sequence ID" value="ADO64243.1"/>
    <property type="molecule type" value="Genomic_DNA"/>
</dbReference>
<evidence type="ECO:0000313" key="1">
    <source>
        <dbReference type="EMBL" id="ADO64243.1"/>
    </source>
</evidence>
<dbReference type="GO" id="GO:0016757">
    <property type="term" value="F:glycosyltransferase activity"/>
    <property type="evidence" value="ECO:0007669"/>
    <property type="project" value="TreeGrafter"/>
</dbReference>